<keyword evidence="6 10" id="KW-0547">Nucleotide-binding</keyword>
<dbReference type="Pfam" id="PF00118">
    <property type="entry name" value="Cpn60_TCP1"/>
    <property type="match status" value="1"/>
</dbReference>
<organism evidence="11 12">
    <name type="scientific">Mitosporidium daphniae</name>
    <dbReference type="NCBI Taxonomy" id="1485682"/>
    <lineage>
        <taxon>Eukaryota</taxon>
        <taxon>Fungi</taxon>
        <taxon>Fungi incertae sedis</taxon>
        <taxon>Microsporidia</taxon>
        <taxon>Mitosporidium</taxon>
    </lineage>
</organism>
<evidence type="ECO:0000256" key="5">
    <source>
        <dbReference type="ARBA" id="ARBA00022490"/>
    </source>
</evidence>
<dbReference type="AlphaFoldDB" id="A0A098VPV4"/>
<dbReference type="PRINTS" id="PR00304">
    <property type="entry name" value="TCOMPLEXTCP1"/>
</dbReference>
<dbReference type="InterPro" id="IPR027413">
    <property type="entry name" value="GROEL-like_equatorial_sf"/>
</dbReference>
<dbReference type="Gene3D" id="1.10.560.10">
    <property type="entry name" value="GroEL-like equatorial domain"/>
    <property type="match status" value="1"/>
</dbReference>
<comment type="subunit">
    <text evidence="4">Component of the T-complex protein 1 (TCP1) complex.</text>
</comment>
<evidence type="ECO:0000256" key="2">
    <source>
        <dbReference type="ARBA" id="ARBA00004496"/>
    </source>
</evidence>
<evidence type="ECO:0000256" key="8">
    <source>
        <dbReference type="ARBA" id="ARBA00023186"/>
    </source>
</evidence>
<evidence type="ECO:0000256" key="1">
    <source>
        <dbReference type="ARBA" id="ARBA00002912"/>
    </source>
</evidence>
<dbReference type="OrthoDB" id="1748577at2759"/>
<evidence type="ECO:0000256" key="9">
    <source>
        <dbReference type="ARBA" id="ARBA00029602"/>
    </source>
</evidence>
<dbReference type="Gene3D" id="3.50.7.10">
    <property type="entry name" value="GroEL"/>
    <property type="match status" value="1"/>
</dbReference>
<comment type="function">
    <text evidence="1">Molecular chaperone; assists the folding of proteins upon ATP hydrolysis.</text>
</comment>
<dbReference type="InterPro" id="IPR012721">
    <property type="entry name" value="Chap_CCT_theta"/>
</dbReference>
<dbReference type="FunFam" id="3.50.7.10:FF:000008">
    <property type="entry name" value="T-complex protein 1 subunit theta"/>
    <property type="match status" value="1"/>
</dbReference>
<evidence type="ECO:0000313" key="12">
    <source>
        <dbReference type="Proteomes" id="UP000029725"/>
    </source>
</evidence>
<dbReference type="PANTHER" id="PTHR11353">
    <property type="entry name" value="CHAPERONIN"/>
    <property type="match status" value="1"/>
</dbReference>
<comment type="similarity">
    <text evidence="3 10">Belongs to the TCP-1 chaperonin family.</text>
</comment>
<dbReference type="SUPFAM" id="SSF52029">
    <property type="entry name" value="GroEL apical domain-like"/>
    <property type="match status" value="1"/>
</dbReference>
<dbReference type="GO" id="GO:0005832">
    <property type="term" value="C:chaperonin-containing T-complex"/>
    <property type="evidence" value="ECO:0007669"/>
    <property type="project" value="UniProtKB-ARBA"/>
</dbReference>
<keyword evidence="7 10" id="KW-0067">ATP-binding</keyword>
<comment type="caution">
    <text evidence="11">The sequence shown here is derived from an EMBL/GenBank/DDBJ whole genome shotgun (WGS) entry which is preliminary data.</text>
</comment>
<dbReference type="InterPro" id="IPR002194">
    <property type="entry name" value="Chaperonin_TCP-1_CS"/>
</dbReference>
<dbReference type="VEuPathDB" id="MicrosporidiaDB:DI09_45p140"/>
<accession>A0A098VPV4</accession>
<dbReference type="Gene3D" id="3.30.260.10">
    <property type="entry name" value="TCP-1-like chaperonin intermediate domain"/>
    <property type="match status" value="1"/>
</dbReference>
<name>A0A098VPV4_9MICR</name>
<dbReference type="CDD" id="cd03341">
    <property type="entry name" value="TCP1_theta"/>
    <property type="match status" value="1"/>
</dbReference>
<dbReference type="PROSITE" id="PS00751">
    <property type="entry name" value="TCP1_2"/>
    <property type="match status" value="1"/>
</dbReference>
<evidence type="ECO:0000256" key="6">
    <source>
        <dbReference type="ARBA" id="ARBA00022741"/>
    </source>
</evidence>
<evidence type="ECO:0000313" key="11">
    <source>
        <dbReference type="EMBL" id="KGG51087.1"/>
    </source>
</evidence>
<reference evidence="11 12" key="1">
    <citation type="submission" date="2014-04" db="EMBL/GenBank/DDBJ databases">
        <title>A new species of microsporidia sheds light on the evolution of extreme parasitism.</title>
        <authorList>
            <person name="Haag K.L."/>
            <person name="James T.Y."/>
            <person name="Larsson R."/>
            <person name="Schaer T.M."/>
            <person name="Refardt D."/>
            <person name="Pombert J.-F."/>
            <person name="Ebert D."/>
        </authorList>
    </citation>
    <scope>NUCLEOTIDE SEQUENCE [LARGE SCALE GENOMIC DNA]</scope>
    <source>
        <strain evidence="11 12">UGP3</strain>
        <tissue evidence="11">Spores</tissue>
    </source>
</reference>
<sequence>MALQVGKSNSFTTLLKEGYKDLVWAARYVHPLHRAGMNKLIVNQLEKLFVTNDAATIIRELDVVHPAAKLLVMASQQQEQEVGFILTTRMATKPILFLSLLAEELISIGIHPSDIIDGYERAFELASLHMKGNHLTQKLYIAELVIQTISTFTKQDLIFAIKSSVSSKQDLLSGLIADACVTIMPSKNPKSFNVDSIRVVKVMGGSIADSTLVHGMVFNREPESRLKRATNAKVAIFSCPLDIGRTETKGTVLLRNASELISFSSGEEKLVEAQVKEISDSGVKVIVTGGTIGDITLHFINQYGLIAFRIASKFDLQRLCRATGATALARLGAPMAEEMGYCDLVETIEIGSDLCTIFKSGMESSFTKLLDSTSRIASIVLRGSTLNFLDDVERAIDDGVNVVKSLTKDGRLLPGAGATEMALSIYLQNMAVAIPGLTQYGIKKFGQALEAIPKILCENSGLDHLQILAQLSAAHEAGQRSIGVDVESLGQQNGTLDVLDAQIMDLYATKASALHLAVDAALSILRIDSIVMSKPAGGPKPKAAGPIDADE</sequence>
<dbReference type="SUPFAM" id="SSF48592">
    <property type="entry name" value="GroEL equatorial domain-like"/>
    <property type="match status" value="1"/>
</dbReference>
<comment type="subcellular location">
    <subcellularLocation>
        <location evidence="2">Cytoplasm</location>
    </subcellularLocation>
</comment>
<proteinExistence type="inferred from homology"/>
<dbReference type="GO" id="GO:0016887">
    <property type="term" value="F:ATP hydrolysis activity"/>
    <property type="evidence" value="ECO:0007669"/>
    <property type="project" value="InterPro"/>
</dbReference>
<keyword evidence="12" id="KW-1185">Reference proteome</keyword>
<dbReference type="HOGENOM" id="CLU_008891_4_2_1"/>
<dbReference type="InterPro" id="IPR017998">
    <property type="entry name" value="Chaperone_TCP-1"/>
</dbReference>
<dbReference type="InterPro" id="IPR027410">
    <property type="entry name" value="TCP-1-like_intermed_sf"/>
</dbReference>
<dbReference type="GO" id="GO:0140662">
    <property type="term" value="F:ATP-dependent protein folding chaperone"/>
    <property type="evidence" value="ECO:0007669"/>
    <property type="project" value="InterPro"/>
</dbReference>
<dbReference type="Proteomes" id="UP000029725">
    <property type="component" value="Unassembled WGS sequence"/>
</dbReference>
<protein>
    <recommendedName>
        <fullName evidence="9">CCT-theta</fullName>
    </recommendedName>
</protein>
<evidence type="ECO:0000256" key="10">
    <source>
        <dbReference type="RuleBase" id="RU004187"/>
    </source>
</evidence>
<dbReference type="GO" id="GO:0051082">
    <property type="term" value="F:unfolded protein binding"/>
    <property type="evidence" value="ECO:0007669"/>
    <property type="project" value="InterPro"/>
</dbReference>
<dbReference type="RefSeq" id="XP_013237514.1">
    <property type="nucleotide sequence ID" value="XM_013382060.1"/>
</dbReference>
<evidence type="ECO:0000256" key="3">
    <source>
        <dbReference type="ARBA" id="ARBA00008020"/>
    </source>
</evidence>
<keyword evidence="5" id="KW-0963">Cytoplasm</keyword>
<dbReference type="SUPFAM" id="SSF54849">
    <property type="entry name" value="GroEL-intermediate domain like"/>
    <property type="match status" value="1"/>
</dbReference>
<dbReference type="NCBIfam" id="TIGR02346">
    <property type="entry name" value="chap_CCT_theta"/>
    <property type="match status" value="1"/>
</dbReference>
<dbReference type="InterPro" id="IPR002423">
    <property type="entry name" value="Cpn60/GroEL/TCP-1"/>
</dbReference>
<dbReference type="GeneID" id="25260025"/>
<gene>
    <name evidence="11" type="ORF">DI09_45p140</name>
</gene>
<dbReference type="InterPro" id="IPR027409">
    <property type="entry name" value="GroEL-like_apical_dom_sf"/>
</dbReference>
<dbReference type="GO" id="GO:0005524">
    <property type="term" value="F:ATP binding"/>
    <property type="evidence" value="ECO:0007669"/>
    <property type="project" value="UniProtKB-KW"/>
</dbReference>
<keyword evidence="8 10" id="KW-0143">Chaperone</keyword>
<evidence type="ECO:0000256" key="7">
    <source>
        <dbReference type="ARBA" id="ARBA00022840"/>
    </source>
</evidence>
<evidence type="ECO:0000256" key="4">
    <source>
        <dbReference type="ARBA" id="ARBA00011381"/>
    </source>
</evidence>
<dbReference type="EMBL" id="JMKJ01000399">
    <property type="protein sequence ID" value="KGG51087.1"/>
    <property type="molecule type" value="Genomic_DNA"/>
</dbReference>